<evidence type="ECO:0000313" key="1">
    <source>
        <dbReference type="EMBL" id="GGK10420.1"/>
    </source>
</evidence>
<evidence type="ECO:0000313" key="2">
    <source>
        <dbReference type="Proteomes" id="UP000649739"/>
    </source>
</evidence>
<name>A0A8J3FCX9_9ACTN</name>
<dbReference type="Proteomes" id="UP000649739">
    <property type="component" value="Unassembled WGS sequence"/>
</dbReference>
<comment type="caution">
    <text evidence="1">The sequence shown here is derived from an EMBL/GenBank/DDBJ whole genome shotgun (WGS) entry which is preliminary data.</text>
</comment>
<reference evidence="1" key="2">
    <citation type="submission" date="2020-09" db="EMBL/GenBank/DDBJ databases">
        <authorList>
            <person name="Sun Q."/>
            <person name="Ohkuma M."/>
        </authorList>
    </citation>
    <scope>NUCLEOTIDE SEQUENCE</scope>
    <source>
        <strain evidence="1">JCM 3090</strain>
    </source>
</reference>
<dbReference type="RefSeq" id="WP_189172260.1">
    <property type="nucleotide sequence ID" value="NZ_BMQB01000014.1"/>
</dbReference>
<keyword evidence="2" id="KW-1185">Reference proteome</keyword>
<organism evidence="1 2">
    <name type="scientific">Pilimelia anulata</name>
    <dbReference type="NCBI Taxonomy" id="53371"/>
    <lineage>
        <taxon>Bacteria</taxon>
        <taxon>Bacillati</taxon>
        <taxon>Actinomycetota</taxon>
        <taxon>Actinomycetes</taxon>
        <taxon>Micromonosporales</taxon>
        <taxon>Micromonosporaceae</taxon>
        <taxon>Pilimelia</taxon>
    </lineage>
</organism>
<gene>
    <name evidence="1" type="ORF">GCM10010123_45490</name>
</gene>
<protein>
    <submittedName>
        <fullName evidence="1">Uncharacterized protein</fullName>
    </submittedName>
</protein>
<proteinExistence type="predicted"/>
<reference evidence="1" key="1">
    <citation type="journal article" date="2014" name="Int. J. Syst. Evol. Microbiol.">
        <title>Complete genome sequence of Corynebacterium casei LMG S-19264T (=DSM 44701T), isolated from a smear-ripened cheese.</title>
        <authorList>
            <consortium name="US DOE Joint Genome Institute (JGI-PGF)"/>
            <person name="Walter F."/>
            <person name="Albersmeier A."/>
            <person name="Kalinowski J."/>
            <person name="Ruckert C."/>
        </authorList>
    </citation>
    <scope>NUCLEOTIDE SEQUENCE</scope>
    <source>
        <strain evidence="1">JCM 3090</strain>
    </source>
</reference>
<dbReference type="AlphaFoldDB" id="A0A8J3FCX9"/>
<accession>A0A8J3FCX9</accession>
<sequence>MVLAPDAPSEPSWSRRLAGALFATQRRWGWRAIEPVRPAAAIDPDPGAAPEWVEPMPPDTSNLVAERNWARRHLLARVAFAGAAAAVYVITRPGVQRFLAGQGFEPELYEAYATYGWLLLLVLALPVLPRTEAWLRARRNLARFLGPYRLRADASRAAYDRAFAAWQEAVDQHARRLHAMTTRRSAGPRWEPVAPAVATQRVDVIGGDARRHGWASLLVMLGTSVLGEGQRLAVLDLTGADVAGGLLALAAERGLDTRHVHLSGAGSDADLLAGLGEPELVECLTYAFTAATAGADQRHERALTKEVLEGLVRALDGPVTLERLAAGMRVLRRAAPPDVLAPAELERLAEQLGALGTDDWTGRRVRLIDHHLGTLAERVRPADGAGPLWPEVPLAVVATPDGRGDDKRLLDQVLVQLAQHLCDQPRRPRVLVVAGVDHLGAGTLDLLAGHARRAGVRLVLMIDHPQGTGEAAIGTGGAVCVMKMYNHRDAEAAASFIGREHTFVLSETTVNVGRSFSDGGRDGFAVSTGRDSHGSPETWPMARRIDGVSDSRGQAWTGTRTWNAGRSVDSSWTASRVHEFTVDPERILGLPETAFILVDNAPSGRQVVLADCNPGLALLNGAEPE</sequence>
<dbReference type="EMBL" id="BMQB01000014">
    <property type="protein sequence ID" value="GGK10420.1"/>
    <property type="molecule type" value="Genomic_DNA"/>
</dbReference>